<gene>
    <name evidence="1" type="ORF">J1TS3_44170</name>
</gene>
<dbReference type="Proteomes" id="UP000680279">
    <property type="component" value="Unassembled WGS sequence"/>
</dbReference>
<reference evidence="1 2" key="1">
    <citation type="submission" date="2021-03" db="EMBL/GenBank/DDBJ databases">
        <title>Antimicrobial resistance genes in bacteria isolated from Japanese honey, and their potential for conferring macrolide and lincosamide resistance in the American foulbrood pathogen Paenibacillus larvae.</title>
        <authorList>
            <person name="Okamoto M."/>
            <person name="Kumagai M."/>
            <person name="Kanamori H."/>
            <person name="Takamatsu D."/>
        </authorList>
    </citation>
    <scope>NUCLEOTIDE SEQUENCE [LARGE SCALE GENOMIC DNA]</scope>
    <source>
        <strain evidence="1 2">J1TS3</strain>
    </source>
</reference>
<name>A0ABQ4KDM9_9BACI</name>
<organism evidence="1 2">
    <name type="scientific">Siminovitchia fordii</name>
    <dbReference type="NCBI Taxonomy" id="254759"/>
    <lineage>
        <taxon>Bacteria</taxon>
        <taxon>Bacillati</taxon>
        <taxon>Bacillota</taxon>
        <taxon>Bacilli</taxon>
        <taxon>Bacillales</taxon>
        <taxon>Bacillaceae</taxon>
        <taxon>Siminovitchia</taxon>
    </lineage>
</organism>
<dbReference type="EMBL" id="BOQT01000029">
    <property type="protein sequence ID" value="GIN23283.1"/>
    <property type="molecule type" value="Genomic_DNA"/>
</dbReference>
<keyword evidence="2" id="KW-1185">Reference proteome</keyword>
<evidence type="ECO:0000313" key="1">
    <source>
        <dbReference type="EMBL" id="GIN23283.1"/>
    </source>
</evidence>
<sequence length="83" mass="9428">MERLGTRLVLTNGRKQFLQYAEKNLQTIEEARTLIADIRGSLSGTVTISAIEVLCSYRLSTKELFSARKNPIFMDTSIVYLNE</sequence>
<accession>A0ABQ4KDM9</accession>
<evidence type="ECO:0000313" key="2">
    <source>
        <dbReference type="Proteomes" id="UP000680279"/>
    </source>
</evidence>
<dbReference type="RefSeq" id="WP_212963965.1">
    <property type="nucleotide sequence ID" value="NZ_BOQT01000029.1"/>
</dbReference>
<protein>
    <submittedName>
        <fullName evidence="1">Uncharacterized protein</fullName>
    </submittedName>
</protein>
<comment type="caution">
    <text evidence="1">The sequence shown here is derived from an EMBL/GenBank/DDBJ whole genome shotgun (WGS) entry which is preliminary data.</text>
</comment>
<proteinExistence type="predicted"/>